<feature type="transmembrane region" description="Helical" evidence="6">
    <location>
        <begin position="233"/>
        <end position="253"/>
    </location>
</feature>
<feature type="transmembrane region" description="Helical" evidence="6">
    <location>
        <begin position="435"/>
        <end position="457"/>
    </location>
</feature>
<evidence type="ECO:0000256" key="5">
    <source>
        <dbReference type="ARBA" id="ARBA00023136"/>
    </source>
</evidence>
<name>A0A5P1F290_ASPOF</name>
<feature type="transmembrane region" description="Helical" evidence="6">
    <location>
        <begin position="367"/>
        <end position="388"/>
    </location>
</feature>
<dbReference type="EMBL" id="CM007384">
    <property type="protein sequence ID" value="ONK70909.1"/>
    <property type="molecule type" value="Genomic_DNA"/>
</dbReference>
<feature type="transmembrane region" description="Helical" evidence="6">
    <location>
        <begin position="274"/>
        <end position="295"/>
    </location>
</feature>
<sequence length="560" mass="63949">MRKYFPYGDKNILYKTSINSGSVLEYALAFTSAALDKHYSKWSVTPKTGFINITTSKDFYRIFSGLQFGYLEETILDHSKNHELLGDSVAWAGCTIVYLLGQQLDFELFDFSYQFLNIAEVENATVLHSISSDRSKNASSLQKQYAINARMERTAAPEGGSKGARPESSARENDAYFVRRKESLRARYIYGFIFFKTNLFAWFVRDYGHKFPSILHYISVCSMKDNDCFHEGGVLRVSFGCFIYFLLMSVTTYGAKKLHDVRNSWQSRCWALKLVLYLASVMVSFLFPADFIQLYGEVARLGAGIFLLLQLVSVIHFIAWCDNRWMPDSQTKQCGLLGLFLCTAFNIATFGGIVLICLIYARDASCIFNIFLVTWTAVLAKIMMVVSLHSKVNRGLLSSSIMGSYIVFLCWSSIQSEPPIEKCNMQKEMAEKFDWTNIISLLIAICAIVMATFSTGIDSKAFQFRKDEEQSEDDIPYKYDFFHLVFAIGAMHFAMLFINWQQDHPTRKWSIDVGWASTWVKIVNEWFAASLYLWKLVSPVLIHDKSLDHEDPVRLANGSV</sequence>
<keyword evidence="3 6" id="KW-0812">Transmembrane</keyword>
<dbReference type="OMA" id="GCTFNKI"/>
<dbReference type="Pfam" id="PF03348">
    <property type="entry name" value="Serinc"/>
    <property type="match status" value="1"/>
</dbReference>
<dbReference type="InterPro" id="IPR008081">
    <property type="entry name" value="Cytoplasmic_FMR1-int"/>
</dbReference>
<accession>A0A5P1F290</accession>
<dbReference type="GO" id="GO:0030833">
    <property type="term" value="P:regulation of actin filament polymerization"/>
    <property type="evidence" value="ECO:0007669"/>
    <property type="project" value="InterPro"/>
</dbReference>
<evidence type="ECO:0000256" key="3">
    <source>
        <dbReference type="ARBA" id="ARBA00022692"/>
    </source>
</evidence>
<keyword evidence="5 6" id="KW-0472">Membrane</keyword>
<evidence type="ECO:0000256" key="6">
    <source>
        <dbReference type="SAM" id="Phobius"/>
    </source>
</evidence>
<dbReference type="PANTHER" id="PTHR10383">
    <property type="entry name" value="SERINE INCORPORATOR"/>
    <property type="match status" value="1"/>
</dbReference>
<dbReference type="Gramene" id="ONK70909">
    <property type="protein sequence ID" value="ONK70909"/>
    <property type="gene ID" value="A4U43_C04F2770"/>
</dbReference>
<organism evidence="7 8">
    <name type="scientific">Asparagus officinalis</name>
    <name type="common">Garden asparagus</name>
    <dbReference type="NCBI Taxonomy" id="4686"/>
    <lineage>
        <taxon>Eukaryota</taxon>
        <taxon>Viridiplantae</taxon>
        <taxon>Streptophyta</taxon>
        <taxon>Embryophyta</taxon>
        <taxon>Tracheophyta</taxon>
        <taxon>Spermatophyta</taxon>
        <taxon>Magnoliopsida</taxon>
        <taxon>Liliopsida</taxon>
        <taxon>Asparagales</taxon>
        <taxon>Asparagaceae</taxon>
        <taxon>Asparagoideae</taxon>
        <taxon>Asparagus</taxon>
    </lineage>
</organism>
<dbReference type="Proteomes" id="UP000243459">
    <property type="component" value="Chromosome 4"/>
</dbReference>
<feature type="transmembrane region" description="Helical" evidence="6">
    <location>
        <begin position="481"/>
        <end position="500"/>
    </location>
</feature>
<feature type="transmembrane region" description="Helical" evidence="6">
    <location>
        <begin position="188"/>
        <end position="205"/>
    </location>
</feature>
<evidence type="ECO:0000256" key="1">
    <source>
        <dbReference type="ARBA" id="ARBA00004141"/>
    </source>
</evidence>
<reference evidence="8" key="1">
    <citation type="journal article" date="2017" name="Nat. Commun.">
        <title>The asparagus genome sheds light on the origin and evolution of a young Y chromosome.</title>
        <authorList>
            <person name="Harkess A."/>
            <person name="Zhou J."/>
            <person name="Xu C."/>
            <person name="Bowers J.E."/>
            <person name="Van der Hulst R."/>
            <person name="Ayyampalayam S."/>
            <person name="Mercati F."/>
            <person name="Riccardi P."/>
            <person name="McKain M.R."/>
            <person name="Kakrana A."/>
            <person name="Tang H."/>
            <person name="Ray J."/>
            <person name="Groenendijk J."/>
            <person name="Arikit S."/>
            <person name="Mathioni S.M."/>
            <person name="Nakano M."/>
            <person name="Shan H."/>
            <person name="Telgmann-Rauber A."/>
            <person name="Kanno A."/>
            <person name="Yue Z."/>
            <person name="Chen H."/>
            <person name="Li W."/>
            <person name="Chen Y."/>
            <person name="Xu X."/>
            <person name="Zhang Y."/>
            <person name="Luo S."/>
            <person name="Chen H."/>
            <person name="Gao J."/>
            <person name="Mao Z."/>
            <person name="Pires J.C."/>
            <person name="Luo M."/>
            <person name="Kudrna D."/>
            <person name="Wing R.A."/>
            <person name="Meyers B.C."/>
            <person name="Yi K."/>
            <person name="Kong H."/>
            <person name="Lavrijsen P."/>
            <person name="Sunseri F."/>
            <person name="Falavigna A."/>
            <person name="Ye Y."/>
            <person name="Leebens-Mack J.H."/>
            <person name="Chen G."/>
        </authorList>
    </citation>
    <scope>NUCLEOTIDE SEQUENCE [LARGE SCALE GENOMIC DNA]</scope>
    <source>
        <strain evidence="8">cv. DH0086</strain>
    </source>
</reference>
<dbReference type="GO" id="GO:0016020">
    <property type="term" value="C:membrane"/>
    <property type="evidence" value="ECO:0007669"/>
    <property type="project" value="UniProtKB-SubCell"/>
</dbReference>
<protein>
    <recommendedName>
        <fullName evidence="9">Serine incorporator</fullName>
    </recommendedName>
</protein>
<dbReference type="PANTHER" id="PTHR10383:SF23">
    <property type="entry name" value="SERINC-DOMAIN CONTAINING SERINE AND SPHINGOLIPID BIOSYNTHESIS PROTEIN"/>
    <property type="match status" value="1"/>
</dbReference>
<gene>
    <name evidence="7" type="ORF">A4U43_C04F2770</name>
</gene>
<evidence type="ECO:0000256" key="2">
    <source>
        <dbReference type="ARBA" id="ARBA00006665"/>
    </source>
</evidence>
<dbReference type="AlphaFoldDB" id="A0A5P1F290"/>
<feature type="transmembrane region" description="Helical" evidence="6">
    <location>
        <begin position="334"/>
        <end position="361"/>
    </location>
</feature>
<keyword evidence="4 6" id="KW-1133">Transmembrane helix</keyword>
<feature type="transmembrane region" description="Helical" evidence="6">
    <location>
        <begin position="301"/>
        <end position="322"/>
    </location>
</feature>
<dbReference type="Pfam" id="PF05994">
    <property type="entry name" value="FragX_IP"/>
    <property type="match status" value="1"/>
</dbReference>
<evidence type="ECO:0000313" key="8">
    <source>
        <dbReference type="Proteomes" id="UP000243459"/>
    </source>
</evidence>
<evidence type="ECO:0000256" key="4">
    <source>
        <dbReference type="ARBA" id="ARBA00022989"/>
    </source>
</evidence>
<comment type="similarity">
    <text evidence="2">Belongs to the TDE1 family.</text>
</comment>
<dbReference type="GO" id="GO:0031267">
    <property type="term" value="F:small GTPase binding"/>
    <property type="evidence" value="ECO:0007669"/>
    <property type="project" value="InterPro"/>
</dbReference>
<evidence type="ECO:0000313" key="7">
    <source>
        <dbReference type="EMBL" id="ONK70909.1"/>
    </source>
</evidence>
<keyword evidence="8" id="KW-1185">Reference proteome</keyword>
<proteinExistence type="inferred from homology"/>
<comment type="subcellular location">
    <subcellularLocation>
        <location evidence="1">Membrane</location>
        <topology evidence="1">Multi-pass membrane protein</topology>
    </subcellularLocation>
</comment>
<dbReference type="InterPro" id="IPR005016">
    <property type="entry name" value="TDE1/TMS"/>
</dbReference>
<evidence type="ECO:0008006" key="9">
    <source>
        <dbReference type="Google" id="ProtNLM"/>
    </source>
</evidence>